<reference evidence="2 3" key="1">
    <citation type="submission" date="2022-10" db="EMBL/GenBank/DDBJ databases">
        <title>Roseococcus glaciei nov., sp. nov., isolated from glacier.</title>
        <authorList>
            <person name="Liu Q."/>
            <person name="Xin Y.-H."/>
        </authorList>
    </citation>
    <scope>NUCLEOTIDE SEQUENCE [LARGE SCALE GENOMIC DNA]</scope>
    <source>
        <strain evidence="2 3">MDT2-1-1</strain>
    </source>
</reference>
<organism evidence="2 3">
    <name type="scientific">Sabulicella glaciei</name>
    <dbReference type="NCBI Taxonomy" id="2984948"/>
    <lineage>
        <taxon>Bacteria</taxon>
        <taxon>Pseudomonadati</taxon>
        <taxon>Pseudomonadota</taxon>
        <taxon>Alphaproteobacteria</taxon>
        <taxon>Acetobacterales</taxon>
        <taxon>Acetobacteraceae</taxon>
        <taxon>Sabulicella</taxon>
    </lineage>
</organism>
<accession>A0ABT3NQ78</accession>
<dbReference type="Pfam" id="PF09413">
    <property type="entry name" value="DUF2007"/>
    <property type="match status" value="1"/>
</dbReference>
<name>A0ABT3NQ78_9PROT</name>
<feature type="domain" description="DUF2007" evidence="1">
    <location>
        <begin position="29"/>
        <end position="90"/>
    </location>
</feature>
<dbReference type="Proteomes" id="UP001526430">
    <property type="component" value="Unassembled WGS sequence"/>
</dbReference>
<dbReference type="EMBL" id="JAPFQI010000001">
    <property type="protein sequence ID" value="MCW8084310.1"/>
    <property type="molecule type" value="Genomic_DNA"/>
</dbReference>
<dbReference type="Gene3D" id="3.30.70.790">
    <property type="entry name" value="UreE, C-terminal domain"/>
    <property type="match status" value="1"/>
</dbReference>
<protein>
    <submittedName>
        <fullName evidence="2">DUF2007 domain-containing protein</fullName>
    </submittedName>
</protein>
<sequence>MLEPAFGANLPAGPFGCKARKIKGFGHMRVVAEGLDPVRIGFLRAVLVDAGIEAVILDSATASLGLGVVPARLVVRDEDEVQARRILDDADG</sequence>
<evidence type="ECO:0000313" key="3">
    <source>
        <dbReference type="Proteomes" id="UP001526430"/>
    </source>
</evidence>
<dbReference type="InterPro" id="IPR011322">
    <property type="entry name" value="N-reg_PII-like_a/b"/>
</dbReference>
<keyword evidence="3" id="KW-1185">Reference proteome</keyword>
<dbReference type="RefSeq" id="WP_301587915.1">
    <property type="nucleotide sequence ID" value="NZ_JAPFQI010000001.1"/>
</dbReference>
<evidence type="ECO:0000313" key="2">
    <source>
        <dbReference type="EMBL" id="MCW8084310.1"/>
    </source>
</evidence>
<evidence type="ECO:0000259" key="1">
    <source>
        <dbReference type="Pfam" id="PF09413"/>
    </source>
</evidence>
<proteinExistence type="predicted"/>
<gene>
    <name evidence="2" type="ORF">OF850_01605</name>
</gene>
<dbReference type="InterPro" id="IPR018551">
    <property type="entry name" value="DUF2007"/>
</dbReference>
<comment type="caution">
    <text evidence="2">The sequence shown here is derived from an EMBL/GenBank/DDBJ whole genome shotgun (WGS) entry which is preliminary data.</text>
</comment>
<dbReference type="SUPFAM" id="SSF54913">
    <property type="entry name" value="GlnB-like"/>
    <property type="match status" value="1"/>
</dbReference>